<dbReference type="SUPFAM" id="SSF52283">
    <property type="entry name" value="Formate/glycerate dehydrogenase catalytic domain-like"/>
    <property type="match status" value="1"/>
</dbReference>
<feature type="domain" description="D-isomer specific 2-hydroxyacid dehydrogenase catalytic" evidence="1">
    <location>
        <begin position="3"/>
        <end position="103"/>
    </location>
</feature>
<name>X1SYK7_9ZZZZ</name>
<evidence type="ECO:0000259" key="1">
    <source>
        <dbReference type="Pfam" id="PF00389"/>
    </source>
</evidence>
<proteinExistence type="predicted"/>
<dbReference type="FunFam" id="3.40.50.720:FF:000038">
    <property type="entry name" value="D-3-phosphoglycerate dehydrogenase"/>
    <property type="match status" value="1"/>
</dbReference>
<comment type="caution">
    <text evidence="2">The sequence shown here is derived from an EMBL/GenBank/DDBJ whole genome shotgun (WGS) entry which is preliminary data.</text>
</comment>
<dbReference type="AlphaFoldDB" id="X1SYK7"/>
<protein>
    <recommendedName>
        <fullName evidence="1">D-isomer specific 2-hydroxyacid dehydrogenase catalytic domain-containing protein</fullName>
    </recommendedName>
</protein>
<feature type="non-terminal residue" evidence="2">
    <location>
        <position position="107"/>
    </location>
</feature>
<dbReference type="Gene3D" id="3.40.50.720">
    <property type="entry name" value="NAD(P)-binding Rossmann-like Domain"/>
    <property type="match status" value="1"/>
</dbReference>
<dbReference type="GO" id="GO:0051287">
    <property type="term" value="F:NAD binding"/>
    <property type="evidence" value="ECO:0007669"/>
    <property type="project" value="InterPro"/>
</dbReference>
<dbReference type="PANTHER" id="PTHR42938:SF47">
    <property type="entry name" value="HYDROXYPYRUVATE REDUCTASE"/>
    <property type="match status" value="1"/>
</dbReference>
<dbReference type="InterPro" id="IPR006139">
    <property type="entry name" value="D-isomer_2_OHA_DH_cat_dom"/>
</dbReference>
<sequence length="107" mass="11418">MRVLVADPIAEEGVERLRQVATVDVKPKLSVEELCREVGQYDALVVRSQTTVTAEIIEHGRNLRVIGRAGVGVDNIDVEAATRCGIVVVNAPSGNTVSAAEHTLALM</sequence>
<accession>X1SYK7</accession>
<dbReference type="EMBL" id="BARW01023638">
    <property type="protein sequence ID" value="GAI97998.1"/>
    <property type="molecule type" value="Genomic_DNA"/>
</dbReference>
<dbReference type="PANTHER" id="PTHR42938">
    <property type="entry name" value="FORMATE DEHYDROGENASE 1"/>
    <property type="match status" value="1"/>
</dbReference>
<organism evidence="2">
    <name type="scientific">marine sediment metagenome</name>
    <dbReference type="NCBI Taxonomy" id="412755"/>
    <lineage>
        <taxon>unclassified sequences</taxon>
        <taxon>metagenomes</taxon>
        <taxon>ecological metagenomes</taxon>
    </lineage>
</organism>
<reference evidence="2" key="1">
    <citation type="journal article" date="2014" name="Front. Microbiol.">
        <title>High frequency of phylogenetically diverse reductive dehalogenase-homologous genes in deep subseafloor sedimentary metagenomes.</title>
        <authorList>
            <person name="Kawai M."/>
            <person name="Futagami T."/>
            <person name="Toyoda A."/>
            <person name="Takaki Y."/>
            <person name="Nishi S."/>
            <person name="Hori S."/>
            <person name="Arai W."/>
            <person name="Tsubouchi T."/>
            <person name="Morono Y."/>
            <person name="Uchiyama I."/>
            <person name="Ito T."/>
            <person name="Fujiyama A."/>
            <person name="Inagaki F."/>
            <person name="Takami H."/>
        </authorList>
    </citation>
    <scope>NUCLEOTIDE SEQUENCE</scope>
    <source>
        <strain evidence="2">Expedition CK06-06</strain>
    </source>
</reference>
<evidence type="ECO:0000313" key="2">
    <source>
        <dbReference type="EMBL" id="GAI97998.1"/>
    </source>
</evidence>
<dbReference type="Pfam" id="PF00389">
    <property type="entry name" value="2-Hacid_dh"/>
    <property type="match status" value="1"/>
</dbReference>
<dbReference type="GO" id="GO:0016616">
    <property type="term" value="F:oxidoreductase activity, acting on the CH-OH group of donors, NAD or NADP as acceptor"/>
    <property type="evidence" value="ECO:0007669"/>
    <property type="project" value="InterPro"/>
</dbReference>
<gene>
    <name evidence="2" type="ORF">S12H4_39155</name>
</gene>